<sequence length="40" mass="4439">MGYANQIDTMAADVYRYLSFDQIAEFREAAANANIPAVQV</sequence>
<dbReference type="EMBL" id="RBSV01000175">
    <property type="protein sequence ID" value="RMS82838.1"/>
    <property type="molecule type" value="Genomic_DNA"/>
</dbReference>
<comment type="caution">
    <text evidence="1">The sequence shown here is derived from an EMBL/GenBank/DDBJ whole genome shotgun (WGS) entry which is preliminary data.</text>
</comment>
<evidence type="ECO:0000313" key="1">
    <source>
        <dbReference type="EMBL" id="RMS82838.1"/>
    </source>
</evidence>
<accession>A0A3M5G934</accession>
<dbReference type="AlphaFoldDB" id="A0A3M5G934"/>
<dbReference type="Proteomes" id="UP000268887">
    <property type="component" value="Unassembled WGS sequence"/>
</dbReference>
<name>A0A3M5G934_PSESS</name>
<proteinExistence type="predicted"/>
<evidence type="ECO:0000313" key="2">
    <source>
        <dbReference type="Proteomes" id="UP000268887"/>
    </source>
</evidence>
<gene>
    <name evidence="1" type="ORF">ALP60_00154</name>
</gene>
<reference evidence="1 2" key="1">
    <citation type="submission" date="2018-08" db="EMBL/GenBank/DDBJ databases">
        <title>Recombination of ecologically and evolutionarily significant loci maintains genetic cohesion in the Pseudomonas syringae species complex.</title>
        <authorList>
            <person name="Dillon M."/>
            <person name="Thakur S."/>
            <person name="Almeida R.N.D."/>
            <person name="Weir B.S."/>
            <person name="Guttman D.S."/>
        </authorList>
    </citation>
    <scope>NUCLEOTIDE SEQUENCE [LARGE SCALE GENOMIC DNA]</scope>
    <source>
        <strain evidence="1 2">ICMP 13927</strain>
    </source>
</reference>
<protein>
    <submittedName>
        <fullName evidence="1">Aconitate hydratase 2</fullName>
    </submittedName>
</protein>
<organism evidence="1 2">
    <name type="scientific">Pseudomonas savastanoi</name>
    <name type="common">Pseudomonas syringae pv. savastanoi</name>
    <dbReference type="NCBI Taxonomy" id="29438"/>
    <lineage>
        <taxon>Bacteria</taxon>
        <taxon>Pseudomonadati</taxon>
        <taxon>Pseudomonadota</taxon>
        <taxon>Gammaproteobacteria</taxon>
        <taxon>Pseudomonadales</taxon>
        <taxon>Pseudomonadaceae</taxon>
        <taxon>Pseudomonas</taxon>
    </lineage>
</organism>